<organism evidence="2 3">
    <name type="scientific">Amycolatopsis echigonensis</name>
    <dbReference type="NCBI Taxonomy" id="2576905"/>
    <lineage>
        <taxon>Bacteria</taxon>
        <taxon>Bacillati</taxon>
        <taxon>Actinomycetota</taxon>
        <taxon>Actinomycetes</taxon>
        <taxon>Pseudonocardiales</taxon>
        <taxon>Pseudonocardiaceae</taxon>
        <taxon>Amycolatopsis</taxon>
    </lineage>
</organism>
<feature type="domain" description="VOC" evidence="1">
    <location>
        <begin position="173"/>
        <end position="286"/>
    </location>
</feature>
<dbReference type="PANTHER" id="PTHR33993:SF10">
    <property type="entry name" value="CONSERVED PROTEIN"/>
    <property type="match status" value="1"/>
</dbReference>
<feature type="domain" description="VOC" evidence="1">
    <location>
        <begin position="44"/>
        <end position="159"/>
    </location>
</feature>
<evidence type="ECO:0000259" key="1">
    <source>
        <dbReference type="PROSITE" id="PS51819"/>
    </source>
</evidence>
<dbReference type="Gene3D" id="3.10.180.10">
    <property type="entry name" value="2,3-Dihydroxybiphenyl 1,2-Dioxygenase, domain 1"/>
    <property type="match status" value="2"/>
</dbReference>
<dbReference type="InterPro" id="IPR037523">
    <property type="entry name" value="VOC_core"/>
</dbReference>
<dbReference type="InterPro" id="IPR029068">
    <property type="entry name" value="Glyas_Bleomycin-R_OHBP_Dase"/>
</dbReference>
<dbReference type="InterPro" id="IPR004360">
    <property type="entry name" value="Glyas_Fos-R_dOase_dom"/>
</dbReference>
<comment type="caution">
    <text evidence="2">The sequence shown here is derived from an EMBL/GenBank/DDBJ whole genome shotgun (WGS) entry which is preliminary data.</text>
</comment>
<keyword evidence="3" id="KW-1185">Reference proteome</keyword>
<evidence type="ECO:0000313" key="2">
    <source>
        <dbReference type="EMBL" id="PKV91884.1"/>
    </source>
</evidence>
<name>A0A2N3WDC1_9PSEU</name>
<protein>
    <recommendedName>
        <fullName evidence="1">VOC domain-containing protein</fullName>
    </recommendedName>
</protein>
<dbReference type="SUPFAM" id="SSF54593">
    <property type="entry name" value="Glyoxalase/Bleomycin resistance protein/Dihydroxybiphenyl dioxygenase"/>
    <property type="match status" value="2"/>
</dbReference>
<reference evidence="2 3" key="1">
    <citation type="submission" date="2017-12" db="EMBL/GenBank/DDBJ databases">
        <title>Sequencing the genomes of 1000 Actinobacteria strains.</title>
        <authorList>
            <person name="Klenk H.-P."/>
        </authorList>
    </citation>
    <scope>NUCLEOTIDE SEQUENCE [LARGE SCALE GENOMIC DNA]</scope>
    <source>
        <strain evidence="2 3">DSM 45165</strain>
    </source>
</reference>
<accession>A0A2N3WDC1</accession>
<proteinExistence type="predicted"/>
<dbReference type="CDD" id="cd07247">
    <property type="entry name" value="SgaA_N_like"/>
    <property type="match status" value="2"/>
</dbReference>
<dbReference type="AlphaFoldDB" id="A0A2N3WDC1"/>
<dbReference type="InterPro" id="IPR052164">
    <property type="entry name" value="Anthracycline_SecMetBiosynth"/>
</dbReference>
<dbReference type="PANTHER" id="PTHR33993">
    <property type="entry name" value="GLYOXALASE-RELATED"/>
    <property type="match status" value="1"/>
</dbReference>
<evidence type="ECO:0000313" key="3">
    <source>
        <dbReference type="Proteomes" id="UP000233750"/>
    </source>
</evidence>
<dbReference type="Pfam" id="PF00903">
    <property type="entry name" value="Glyoxalase"/>
    <property type="match status" value="2"/>
</dbReference>
<dbReference type="Proteomes" id="UP000233750">
    <property type="component" value="Unassembled WGS sequence"/>
</dbReference>
<gene>
    <name evidence="2" type="ORF">ATK30_2671</name>
</gene>
<sequence length="297" mass="31419">MARTETALNKKLPFLSVPGATLWRLAQFWEAHMITRTEPWPAGTPCWGDLMVPDRDKAVAFYESLLGWTVESGGPETGYYGMAQVAGKPVAGIGQIPPEQADMPPMWTTYLSVSDVDKTAAAIVEAGGQVIAPPMDVLTEGRMAIATDPAGATFGLWQPGRHSGTQATLTPGAPAWNECMTRDFAAAKQFYADVFGYGFGDMSAPGFTYATLDIDGRPVGGLGELAADSPAQPGWVTYFWTSDADESAARIPQLGGTVVSPPVDTPYGRMVAAVDDQGAGFSLMAPNDQSGTQEGWG</sequence>
<dbReference type="PROSITE" id="PS51819">
    <property type="entry name" value="VOC"/>
    <property type="match status" value="2"/>
</dbReference>
<dbReference type="EMBL" id="PJMY01000003">
    <property type="protein sequence ID" value="PKV91884.1"/>
    <property type="molecule type" value="Genomic_DNA"/>
</dbReference>